<dbReference type="EMBL" id="JBHRZG010000009">
    <property type="protein sequence ID" value="MFC3832871.1"/>
    <property type="molecule type" value="Genomic_DNA"/>
</dbReference>
<comment type="caution">
    <text evidence="2">The sequence shown here is derived from an EMBL/GenBank/DDBJ whole genome shotgun (WGS) entry which is preliminary data.</text>
</comment>
<organism evidence="2 3">
    <name type="scientific">Deinococcus rufus</name>
    <dbReference type="NCBI Taxonomy" id="2136097"/>
    <lineage>
        <taxon>Bacteria</taxon>
        <taxon>Thermotogati</taxon>
        <taxon>Deinococcota</taxon>
        <taxon>Deinococci</taxon>
        <taxon>Deinococcales</taxon>
        <taxon>Deinococcaceae</taxon>
        <taxon>Deinococcus</taxon>
    </lineage>
</organism>
<dbReference type="RefSeq" id="WP_322474763.1">
    <property type="nucleotide sequence ID" value="NZ_JBHRZG010000009.1"/>
</dbReference>
<keyword evidence="3" id="KW-1185">Reference proteome</keyword>
<accession>A0ABV7Z9A0</accession>
<gene>
    <name evidence="2" type="ORF">ACFOSB_08370</name>
</gene>
<evidence type="ECO:0000313" key="3">
    <source>
        <dbReference type="Proteomes" id="UP001595803"/>
    </source>
</evidence>
<proteinExistence type="predicted"/>
<protein>
    <submittedName>
        <fullName evidence="2">PIN domain-containing protein</fullName>
    </submittedName>
</protein>
<dbReference type="InterPro" id="IPR002716">
    <property type="entry name" value="PIN_dom"/>
</dbReference>
<dbReference type="InterPro" id="IPR029060">
    <property type="entry name" value="PIN-like_dom_sf"/>
</dbReference>
<sequence>MTAGPSPHLPEAFCDANVLYPSLLRDLLIRLDIEGLCRLRWSDEVNEEWIHALVRDRGLPRAPLDQTRLLMDAAVPHARVTDYQHLMPGLHLPDPDDRHVLAAALHSGAPALITFNLTDFPAAAVPGTALAVVHPDGWLAPVLA</sequence>
<dbReference type="Proteomes" id="UP001595803">
    <property type="component" value="Unassembled WGS sequence"/>
</dbReference>
<dbReference type="SUPFAM" id="SSF88723">
    <property type="entry name" value="PIN domain-like"/>
    <property type="match status" value="1"/>
</dbReference>
<feature type="domain" description="PIN" evidence="1">
    <location>
        <begin position="15"/>
        <end position="116"/>
    </location>
</feature>
<evidence type="ECO:0000259" key="1">
    <source>
        <dbReference type="Pfam" id="PF13470"/>
    </source>
</evidence>
<evidence type="ECO:0000313" key="2">
    <source>
        <dbReference type="EMBL" id="MFC3832871.1"/>
    </source>
</evidence>
<dbReference type="Pfam" id="PF13470">
    <property type="entry name" value="PIN_3"/>
    <property type="match status" value="1"/>
</dbReference>
<name>A0ABV7Z9A0_9DEIO</name>
<reference evidence="3" key="1">
    <citation type="journal article" date="2019" name="Int. J. Syst. Evol. Microbiol.">
        <title>The Global Catalogue of Microorganisms (GCM) 10K type strain sequencing project: providing services to taxonomists for standard genome sequencing and annotation.</title>
        <authorList>
            <consortium name="The Broad Institute Genomics Platform"/>
            <consortium name="The Broad Institute Genome Sequencing Center for Infectious Disease"/>
            <person name="Wu L."/>
            <person name="Ma J."/>
        </authorList>
    </citation>
    <scope>NUCLEOTIDE SEQUENCE [LARGE SCALE GENOMIC DNA]</scope>
    <source>
        <strain evidence="3">CCTCC AB 2017081</strain>
    </source>
</reference>